<dbReference type="PANTHER" id="PTHR36302:SF1">
    <property type="entry name" value="COPPER CHAPERONE PCU(A)C"/>
    <property type="match status" value="1"/>
</dbReference>
<dbReference type="Gene3D" id="2.60.40.1890">
    <property type="entry name" value="PCu(A)C copper chaperone"/>
    <property type="match status" value="1"/>
</dbReference>
<reference evidence="2 3" key="1">
    <citation type="journal article" date="2020" name="Int. J. Syst. Evol. Microbiol.">
        <title>Novel acetic acid bacteria from cider fermentations: Acetobacter conturbans sp. nov. and Acetobacter fallax sp. nov.</title>
        <authorList>
            <person name="Sombolestani A.S."/>
            <person name="Cleenwerck I."/>
            <person name="Cnockaert M."/>
            <person name="Borremans W."/>
            <person name="Wieme A.D."/>
            <person name="De Vuyst L."/>
            <person name="Vandamme P."/>
        </authorList>
    </citation>
    <scope>NUCLEOTIDE SEQUENCE [LARGE SCALE GENOMIC DNA]</scope>
    <source>
        <strain evidence="2 3">LMG 1637</strain>
    </source>
</reference>
<keyword evidence="3" id="KW-1185">Reference proteome</keyword>
<dbReference type="PANTHER" id="PTHR36302">
    <property type="entry name" value="BLR7088 PROTEIN"/>
    <property type="match status" value="1"/>
</dbReference>
<dbReference type="EMBL" id="WOSW01000005">
    <property type="protein sequence ID" value="NHO31878.1"/>
    <property type="molecule type" value="Genomic_DNA"/>
</dbReference>
<dbReference type="InterPro" id="IPR058248">
    <property type="entry name" value="Lxx211020-like"/>
</dbReference>
<sequence>MRSSLGQEAEMHPNGTGANIPGQENAARDIVIHDAWMQHVSAGTDLVAAYFAAENTSDGPHLIDSISSPSCTSMFGYHSDLEVSTLTRDLFTHLTIPPKQTLVFPPGGYHLVCHVAPGVTVSQGTTVNVEFHFLGGSRKTVPFQVREAKPYHEH</sequence>
<dbReference type="Proteomes" id="UP000615326">
    <property type="component" value="Unassembled WGS sequence"/>
</dbReference>
<dbReference type="InterPro" id="IPR007410">
    <property type="entry name" value="LpqE-like"/>
</dbReference>
<name>A0ABX0K9K3_9PROT</name>
<accession>A0ABX0K9K3</accession>
<dbReference type="InterPro" id="IPR036182">
    <property type="entry name" value="PCuAC_sf"/>
</dbReference>
<organism evidence="2 3">
    <name type="scientific">Acetobacter fallax</name>
    <dbReference type="NCBI Taxonomy" id="1737473"/>
    <lineage>
        <taxon>Bacteria</taxon>
        <taxon>Pseudomonadati</taxon>
        <taxon>Pseudomonadota</taxon>
        <taxon>Alphaproteobacteria</taxon>
        <taxon>Acetobacterales</taxon>
        <taxon>Acetobacteraceae</taxon>
        <taxon>Acetobacter</taxon>
    </lineage>
</organism>
<gene>
    <name evidence="2" type="ORF">GOB84_04730</name>
</gene>
<dbReference type="Pfam" id="PF04314">
    <property type="entry name" value="PCuAC"/>
    <property type="match status" value="1"/>
</dbReference>
<protein>
    <submittedName>
        <fullName evidence="2">Copper chaperone PCu(A)C</fullName>
    </submittedName>
</protein>
<dbReference type="SUPFAM" id="SSF110087">
    <property type="entry name" value="DR1885-like metal-binding protein"/>
    <property type="match status" value="1"/>
</dbReference>
<proteinExistence type="predicted"/>
<evidence type="ECO:0000256" key="1">
    <source>
        <dbReference type="SAM" id="MobiDB-lite"/>
    </source>
</evidence>
<evidence type="ECO:0000313" key="2">
    <source>
        <dbReference type="EMBL" id="NHO31878.1"/>
    </source>
</evidence>
<feature type="region of interest" description="Disordered" evidence="1">
    <location>
        <begin position="1"/>
        <end position="22"/>
    </location>
</feature>
<comment type="caution">
    <text evidence="2">The sequence shown here is derived from an EMBL/GenBank/DDBJ whole genome shotgun (WGS) entry which is preliminary data.</text>
</comment>
<evidence type="ECO:0000313" key="3">
    <source>
        <dbReference type="Proteomes" id="UP000615326"/>
    </source>
</evidence>